<dbReference type="PANTHER" id="PTHR47933:SF11">
    <property type="entry name" value="PENTATRICOPEPTIDE REPEAT-CONTAINING PROTEIN 2"/>
    <property type="match status" value="1"/>
</dbReference>
<dbReference type="PROSITE" id="PS51375">
    <property type="entry name" value="PPR"/>
    <property type="match status" value="2"/>
</dbReference>
<evidence type="ECO:0008006" key="5">
    <source>
        <dbReference type="Google" id="ProtNLM"/>
    </source>
</evidence>
<keyword evidence="4" id="KW-1185">Reference proteome</keyword>
<dbReference type="Gene3D" id="1.25.40.10">
    <property type="entry name" value="Tetratricopeptide repeat domain"/>
    <property type="match status" value="2"/>
</dbReference>
<comment type="caution">
    <text evidence="3">The sequence shown here is derived from an EMBL/GenBank/DDBJ whole genome shotgun (WGS) entry which is preliminary data.</text>
</comment>
<dbReference type="OrthoDB" id="6738456at2759"/>
<evidence type="ECO:0000313" key="3">
    <source>
        <dbReference type="EMBL" id="KAG0481540.1"/>
    </source>
</evidence>
<organism evidence="3 4">
    <name type="scientific">Vanilla planifolia</name>
    <name type="common">Vanilla</name>
    <dbReference type="NCBI Taxonomy" id="51239"/>
    <lineage>
        <taxon>Eukaryota</taxon>
        <taxon>Viridiplantae</taxon>
        <taxon>Streptophyta</taxon>
        <taxon>Embryophyta</taxon>
        <taxon>Tracheophyta</taxon>
        <taxon>Spermatophyta</taxon>
        <taxon>Magnoliopsida</taxon>
        <taxon>Liliopsida</taxon>
        <taxon>Asparagales</taxon>
        <taxon>Orchidaceae</taxon>
        <taxon>Vanilloideae</taxon>
        <taxon>Vanilleae</taxon>
        <taxon>Vanilla</taxon>
    </lineage>
</organism>
<dbReference type="NCBIfam" id="TIGR00756">
    <property type="entry name" value="PPR"/>
    <property type="match status" value="2"/>
</dbReference>
<dbReference type="PANTHER" id="PTHR47933">
    <property type="entry name" value="PENTATRICOPEPTIDE REPEAT-CONTAINING PROTEIN 1, MITOCHONDRIAL"/>
    <property type="match status" value="1"/>
</dbReference>
<evidence type="ECO:0000313" key="4">
    <source>
        <dbReference type="Proteomes" id="UP000636800"/>
    </source>
</evidence>
<dbReference type="Pfam" id="PF13041">
    <property type="entry name" value="PPR_2"/>
    <property type="match status" value="2"/>
</dbReference>
<dbReference type="EMBL" id="JADCNL010000005">
    <property type="protein sequence ID" value="KAG0481540.1"/>
    <property type="molecule type" value="Genomic_DNA"/>
</dbReference>
<feature type="repeat" description="PPR" evidence="2">
    <location>
        <begin position="242"/>
        <end position="276"/>
    </location>
</feature>
<gene>
    <name evidence="3" type="ORF">HPP92_012398</name>
</gene>
<evidence type="ECO:0000256" key="1">
    <source>
        <dbReference type="ARBA" id="ARBA00022737"/>
    </source>
</evidence>
<feature type="repeat" description="PPR" evidence="2">
    <location>
        <begin position="315"/>
        <end position="350"/>
    </location>
</feature>
<dbReference type="Proteomes" id="UP000636800">
    <property type="component" value="Chromosome 5"/>
</dbReference>
<protein>
    <recommendedName>
        <fullName evidence="5">Pentatricopeptide repeat-containing protein</fullName>
    </recommendedName>
</protein>
<proteinExistence type="predicted"/>
<name>A0A835V2P8_VANPL</name>
<dbReference type="AlphaFoldDB" id="A0A835V2P8"/>
<evidence type="ECO:0000256" key="2">
    <source>
        <dbReference type="PROSITE-ProRule" id="PRU00708"/>
    </source>
</evidence>
<dbReference type="InterPro" id="IPR051240">
    <property type="entry name" value="Mito_RNA-Proc/Resp"/>
</dbReference>
<dbReference type="GO" id="GO:0003729">
    <property type="term" value="F:mRNA binding"/>
    <property type="evidence" value="ECO:0007669"/>
    <property type="project" value="TreeGrafter"/>
</dbReference>
<keyword evidence="1" id="KW-0677">Repeat</keyword>
<reference evidence="3 4" key="1">
    <citation type="journal article" date="2020" name="Nat. Food">
        <title>A phased Vanilla planifolia genome enables genetic improvement of flavour and production.</title>
        <authorList>
            <person name="Hasing T."/>
            <person name="Tang H."/>
            <person name="Brym M."/>
            <person name="Khazi F."/>
            <person name="Huang T."/>
            <person name="Chambers A.H."/>
        </authorList>
    </citation>
    <scope>NUCLEOTIDE SEQUENCE [LARGE SCALE GENOMIC DNA]</scope>
    <source>
        <tissue evidence="3">Leaf</tissue>
    </source>
</reference>
<dbReference type="InterPro" id="IPR011990">
    <property type="entry name" value="TPR-like_helical_dom_sf"/>
</dbReference>
<accession>A0A835V2P8</accession>
<sequence length="371" mass="42987">MFQSINFILVLYKRIPSLMFQRKGFCCHLQSEFRLPLPPVPLVLPPPPPSSSFEEVIAEAIIINLRQHRWKDLDCLFPAITDNLACHIFIRFRQSPQLVLYFFQWSNWKKRKKKLLPFCLDTHCVLIHVLMVAKMFIETLNIMKWLMIHGGVAALDLLAALGHLYDDTWCNLAVYDAVVRACTQLRAKDDAYLVIKTLRNKGIMVSIHAWNNYLNCVLMLRREDGDFWKMYKEMLMLGYVANVNTFNLAILALCREFRLFEAFSMFSQMVKVGIEPNIVTINMLVDGCCQKNDISLAFDFIKNSTLILGHKIEPNCVTCNCLINGFCKSGRSALGERVLREYMNEWGVEPNVRTYATLVDGFARKERLMRH</sequence>
<dbReference type="InterPro" id="IPR002885">
    <property type="entry name" value="PPR_rpt"/>
</dbReference>